<evidence type="ECO:0000256" key="1">
    <source>
        <dbReference type="ARBA" id="ARBA00004370"/>
    </source>
</evidence>
<evidence type="ECO:0000256" key="8">
    <source>
        <dbReference type="ARBA" id="ARBA00023170"/>
    </source>
</evidence>
<dbReference type="InterPro" id="IPR001245">
    <property type="entry name" value="Ser-Thr/Tyr_kinase_cat_dom"/>
</dbReference>
<evidence type="ECO:0000256" key="11">
    <source>
        <dbReference type="SAM" id="SignalP"/>
    </source>
</evidence>
<dbReference type="FunFam" id="1.10.510.10:FF:000095">
    <property type="entry name" value="protein STRUBBELIG-RECEPTOR FAMILY 8"/>
    <property type="match status" value="1"/>
</dbReference>
<dbReference type="SUPFAM" id="SSF56112">
    <property type="entry name" value="Protein kinase-like (PK-like)"/>
    <property type="match status" value="1"/>
</dbReference>
<dbReference type="Gene3D" id="3.30.200.20">
    <property type="entry name" value="Phosphorylase Kinase, domain 1"/>
    <property type="match status" value="1"/>
</dbReference>
<evidence type="ECO:0000313" key="14">
    <source>
        <dbReference type="Proteomes" id="UP000324705"/>
    </source>
</evidence>
<feature type="signal peptide" evidence="11">
    <location>
        <begin position="1"/>
        <end position="23"/>
    </location>
</feature>
<organism evidence="13 14">
    <name type="scientific">Triticum turgidum subsp. durum</name>
    <name type="common">Durum wheat</name>
    <name type="synonym">Triticum durum</name>
    <dbReference type="NCBI Taxonomy" id="4567"/>
    <lineage>
        <taxon>Eukaryota</taxon>
        <taxon>Viridiplantae</taxon>
        <taxon>Streptophyta</taxon>
        <taxon>Embryophyta</taxon>
        <taxon>Tracheophyta</taxon>
        <taxon>Spermatophyta</taxon>
        <taxon>Magnoliopsida</taxon>
        <taxon>Liliopsida</taxon>
        <taxon>Poales</taxon>
        <taxon>Poaceae</taxon>
        <taxon>BOP clade</taxon>
        <taxon>Pooideae</taxon>
        <taxon>Triticodae</taxon>
        <taxon>Triticeae</taxon>
        <taxon>Triticinae</taxon>
        <taxon>Triticum</taxon>
    </lineage>
</organism>
<dbReference type="SUPFAM" id="SSF52058">
    <property type="entry name" value="L domain-like"/>
    <property type="match status" value="1"/>
</dbReference>
<dbReference type="InterPro" id="IPR000719">
    <property type="entry name" value="Prot_kinase_dom"/>
</dbReference>
<evidence type="ECO:0000259" key="12">
    <source>
        <dbReference type="PROSITE" id="PS50011"/>
    </source>
</evidence>
<feature type="transmembrane region" description="Helical" evidence="10">
    <location>
        <begin position="297"/>
        <end position="320"/>
    </location>
</feature>
<dbReference type="GO" id="GO:0004672">
    <property type="term" value="F:protein kinase activity"/>
    <property type="evidence" value="ECO:0007669"/>
    <property type="project" value="InterPro"/>
</dbReference>
<dbReference type="Gene3D" id="3.80.10.10">
    <property type="entry name" value="Ribonuclease Inhibitor"/>
    <property type="match status" value="1"/>
</dbReference>
<evidence type="ECO:0000256" key="7">
    <source>
        <dbReference type="ARBA" id="ARBA00023136"/>
    </source>
</evidence>
<dbReference type="PANTHER" id="PTHR48007">
    <property type="entry name" value="LEUCINE-RICH REPEAT RECEPTOR-LIKE PROTEIN KINASE PXC1"/>
    <property type="match status" value="1"/>
</dbReference>
<keyword evidence="7 10" id="KW-0472">Membrane</keyword>
<dbReference type="InterPro" id="IPR046959">
    <property type="entry name" value="PRK1-6/SRF4-like"/>
</dbReference>
<dbReference type="Gramene" id="TRITD7Av1G210100.5">
    <property type="protein sequence ID" value="TRITD7Av1G210100.5"/>
    <property type="gene ID" value="TRITD7Av1G210100"/>
</dbReference>
<dbReference type="InterPro" id="IPR032675">
    <property type="entry name" value="LRR_dom_sf"/>
</dbReference>
<feature type="region of interest" description="Disordered" evidence="9">
    <location>
        <begin position="258"/>
        <end position="278"/>
    </location>
</feature>
<dbReference type="InterPro" id="IPR001611">
    <property type="entry name" value="Leu-rich_rpt"/>
</dbReference>
<dbReference type="Pfam" id="PF07714">
    <property type="entry name" value="PK_Tyr_Ser-Thr"/>
    <property type="match status" value="1"/>
</dbReference>
<protein>
    <recommendedName>
        <fullName evidence="12">Protein kinase domain-containing protein</fullName>
    </recommendedName>
</protein>
<dbReference type="AlphaFoldDB" id="A0A9R0ZID2"/>
<keyword evidence="2" id="KW-0433">Leucine-rich repeat</keyword>
<keyword evidence="4 11" id="KW-0732">Signal</keyword>
<evidence type="ECO:0000256" key="4">
    <source>
        <dbReference type="ARBA" id="ARBA00022729"/>
    </source>
</evidence>
<dbReference type="PRINTS" id="PR00019">
    <property type="entry name" value="LEURICHRPT"/>
</dbReference>
<feature type="region of interest" description="Disordered" evidence="9">
    <location>
        <begin position="643"/>
        <end position="664"/>
    </location>
</feature>
<evidence type="ECO:0000256" key="3">
    <source>
        <dbReference type="ARBA" id="ARBA00022692"/>
    </source>
</evidence>
<dbReference type="PROSITE" id="PS50011">
    <property type="entry name" value="PROTEIN_KINASE_DOM"/>
    <property type="match status" value="1"/>
</dbReference>
<reference evidence="13 14" key="1">
    <citation type="submission" date="2017-09" db="EMBL/GenBank/DDBJ databases">
        <authorList>
            <consortium name="International Durum Wheat Genome Sequencing Consortium (IDWGSC)"/>
            <person name="Milanesi L."/>
        </authorList>
    </citation>
    <scope>NUCLEOTIDE SEQUENCE [LARGE SCALE GENOMIC DNA]</scope>
    <source>
        <strain evidence="14">cv. Svevo</strain>
    </source>
</reference>
<dbReference type="Pfam" id="PF13855">
    <property type="entry name" value="LRR_8"/>
    <property type="match status" value="1"/>
</dbReference>
<gene>
    <name evidence="13" type="ORF">TRITD_7Av1G210100</name>
</gene>
<evidence type="ECO:0000256" key="6">
    <source>
        <dbReference type="ARBA" id="ARBA00022989"/>
    </source>
</evidence>
<evidence type="ECO:0000256" key="9">
    <source>
        <dbReference type="SAM" id="MobiDB-lite"/>
    </source>
</evidence>
<dbReference type="Proteomes" id="UP000324705">
    <property type="component" value="Chromosome 7A"/>
</dbReference>
<feature type="domain" description="Protein kinase" evidence="12">
    <location>
        <begin position="332"/>
        <end position="632"/>
    </location>
</feature>
<evidence type="ECO:0000256" key="2">
    <source>
        <dbReference type="ARBA" id="ARBA00022614"/>
    </source>
</evidence>
<dbReference type="PANTHER" id="PTHR48007:SF31">
    <property type="entry name" value="PROTEIN KINASE DOMAIN-CONTAINING PROTEIN"/>
    <property type="match status" value="1"/>
</dbReference>
<dbReference type="Pfam" id="PF00560">
    <property type="entry name" value="LRR_1"/>
    <property type="match status" value="2"/>
</dbReference>
<keyword evidence="6 10" id="KW-1133">Transmembrane helix</keyword>
<dbReference type="InterPro" id="IPR011009">
    <property type="entry name" value="Kinase-like_dom_sf"/>
</dbReference>
<dbReference type="GO" id="GO:0016020">
    <property type="term" value="C:membrane"/>
    <property type="evidence" value="ECO:0007669"/>
    <property type="project" value="UniProtKB-SubCell"/>
</dbReference>
<dbReference type="Gene3D" id="1.10.510.10">
    <property type="entry name" value="Transferase(Phosphotransferase) domain 1"/>
    <property type="match status" value="1"/>
</dbReference>
<keyword evidence="3 10" id="KW-0812">Transmembrane</keyword>
<dbReference type="GO" id="GO:0005524">
    <property type="term" value="F:ATP binding"/>
    <property type="evidence" value="ECO:0007669"/>
    <property type="project" value="InterPro"/>
</dbReference>
<keyword evidence="14" id="KW-1185">Reference proteome</keyword>
<name>A0A9R0ZID2_TRITD</name>
<accession>A0A9R0ZID2</accession>
<dbReference type="EMBL" id="LT934123">
    <property type="protein sequence ID" value="VAI78314.1"/>
    <property type="molecule type" value="Genomic_DNA"/>
</dbReference>
<keyword evidence="5" id="KW-0677">Repeat</keyword>
<evidence type="ECO:0000313" key="13">
    <source>
        <dbReference type="EMBL" id="VAI78314.1"/>
    </source>
</evidence>
<keyword evidence="8" id="KW-0675">Receptor</keyword>
<dbReference type="FunFam" id="3.80.10.10:FF:000062">
    <property type="entry name" value="protein STRUBBELIG-RECEPTOR FAMILY 3"/>
    <property type="match status" value="1"/>
</dbReference>
<evidence type="ECO:0000256" key="5">
    <source>
        <dbReference type="ARBA" id="ARBA00022737"/>
    </source>
</evidence>
<proteinExistence type="predicted"/>
<comment type="subcellular location">
    <subcellularLocation>
        <location evidence="1">Membrane</location>
    </subcellularLocation>
</comment>
<evidence type="ECO:0000256" key="10">
    <source>
        <dbReference type="SAM" id="Phobius"/>
    </source>
</evidence>
<feature type="compositionally biased region" description="Basic and acidic residues" evidence="9">
    <location>
        <begin position="653"/>
        <end position="664"/>
    </location>
</feature>
<sequence length="664" mass="70676">MAALAAAAAFAGLLLALVPVVGADTDAAGVAALGDLYTSWNSPAQLVGWSAAGGGDPCGAAWMGVSCSGSAITSINLSGMGLNGTLGYLLSSLVALTTMDLSNNSLHDVIPYQLPPNLIHLNLARNNFSGNIPYSISNILSLGYLNVSHNSLFQEIGELFGGLNSLSVLDLSFNNLSGNLPVSFVSLSNLSSLYMQNNQLSGTVSVLSNLSLTTLNIANNNFSGLIPGELSSIPDLSAGGNSFINMPASPPRIIMPPSQSPVAQPDRPQVPTTFPNGPEDDIPIEEGDKKQGRQTGLLVGLAVGSVAAASCILFALVFCLHSVHKRKDGGTSEPKDFVGALAVNIDRDSNTNIHQDSPVAASVLPRPIGTPERAYGVNSSPAKKIDSASLSLYEEDHFLEVVSNISRLRHPNIVSLTGYCADHGQRLLVYEHIGNGTLHERLHFSDEANKSLSWNTRVRIALGTARALEYLHEVCLPSVVHRNLKSSNILLDEECSPHLSDSGLAAFSPNPEREVSTEVLGSLGYSAPEFAMSGTHTVKSEVYSFGVVMLELLTGRKPLDRSRERSEQSLVGWATPQLHDIDALAKMVDPAMEGMYPAKSLSRFADIIALSVQPEPEFRPPISEVVQQLVRLMQRASMLRRQSGDDLGSSYRAPEHEGGAWDAV</sequence>
<feature type="chain" id="PRO_5040401866" description="Protein kinase domain-containing protein" evidence="11">
    <location>
        <begin position="24"/>
        <end position="664"/>
    </location>
</feature>